<dbReference type="EMBL" id="JYKN01000556">
    <property type="protein sequence ID" value="KKK23980.1"/>
    <property type="molecule type" value="Genomic_DNA"/>
</dbReference>
<keyword evidence="4" id="KW-1185">Reference proteome</keyword>
<evidence type="ECO:0000313" key="4">
    <source>
        <dbReference type="Proteomes" id="UP000034947"/>
    </source>
</evidence>
<dbReference type="SUPFAM" id="SSF53474">
    <property type="entry name" value="alpha/beta-Hydrolases"/>
    <property type="match status" value="1"/>
</dbReference>
<gene>
    <name evidence="3" type="ORF">AOCH_006651</name>
</gene>
<sequence>MADFSEYTGPSEEWIAVERSLPPLPQDLTIEQLKDAQNKGREDFAAQEMVEQGLHPKVTLRDFGIPARDGFTIEARSYRPAGVGPTQRLPVYIHLHGGGFLFGTLSSEDASCARIVVSLAETGLPVVVVNVNYRHTPEYKYPTAWEDVEDAFHWIHDHIEAIGGDGANLVMGGISAGAWLTASTALAQHLGQDKELAARPRIKGQVLMIPPLVHYDCYESQLKRLRDPQVSSWVENCNAPFLPLERMKLFMRLLGIESVKSLAGDLRLNPGNATAEQVRGLPPVTFGIAGLDPLRDGALFYAQLLSETGVPTRTNVFKGVPHGFRRYGDRLSASKKWDEVMVEGIRFALSDPVPEPFVIQVF</sequence>
<dbReference type="Proteomes" id="UP000034947">
    <property type="component" value="Unassembled WGS sequence"/>
</dbReference>
<protein>
    <recommendedName>
        <fullName evidence="2">Alpha/beta hydrolase fold-3 domain-containing protein</fullName>
    </recommendedName>
</protein>
<feature type="domain" description="Alpha/beta hydrolase fold-3" evidence="2">
    <location>
        <begin position="93"/>
        <end position="324"/>
    </location>
</feature>
<dbReference type="PANTHER" id="PTHR48081:SF8">
    <property type="entry name" value="ALPHA_BETA HYDROLASE FOLD-3 DOMAIN-CONTAINING PROTEIN-RELATED"/>
    <property type="match status" value="1"/>
</dbReference>
<dbReference type="InterPro" id="IPR013094">
    <property type="entry name" value="AB_hydrolase_3"/>
</dbReference>
<comment type="caution">
    <text evidence="3">The sequence shown here is derived from an EMBL/GenBank/DDBJ whole genome shotgun (WGS) entry which is preliminary data.</text>
</comment>
<accession>A0A0F8X2S5</accession>
<evidence type="ECO:0000256" key="1">
    <source>
        <dbReference type="ARBA" id="ARBA00022801"/>
    </source>
</evidence>
<proteinExistence type="predicted"/>
<keyword evidence="1" id="KW-0378">Hydrolase</keyword>
<name>A0A0F8X2S5_9EURO</name>
<reference evidence="3 4" key="1">
    <citation type="submission" date="2015-02" db="EMBL/GenBank/DDBJ databases">
        <title>Draft Genome Sequences of Two Closely-Related Aflatoxigenic Aspergillus Species Obtained from the Cote d'Ivoire.</title>
        <authorList>
            <person name="Moore G.G."/>
            <person name="Beltz S.B."/>
            <person name="Mack B.M."/>
        </authorList>
    </citation>
    <scope>NUCLEOTIDE SEQUENCE [LARGE SCALE GENOMIC DNA]</scope>
    <source>
        <strain evidence="3 4">SRRC1432</strain>
    </source>
</reference>
<dbReference type="Pfam" id="PF07859">
    <property type="entry name" value="Abhydrolase_3"/>
    <property type="match status" value="1"/>
</dbReference>
<organism evidence="3 4">
    <name type="scientific">Aspergillus ochraceoroseus</name>
    <dbReference type="NCBI Taxonomy" id="138278"/>
    <lineage>
        <taxon>Eukaryota</taxon>
        <taxon>Fungi</taxon>
        <taxon>Dikarya</taxon>
        <taxon>Ascomycota</taxon>
        <taxon>Pezizomycotina</taxon>
        <taxon>Eurotiomycetes</taxon>
        <taxon>Eurotiomycetidae</taxon>
        <taxon>Eurotiales</taxon>
        <taxon>Aspergillaceae</taxon>
        <taxon>Aspergillus</taxon>
        <taxon>Aspergillus subgen. Nidulantes</taxon>
    </lineage>
</organism>
<evidence type="ECO:0000259" key="2">
    <source>
        <dbReference type="Pfam" id="PF07859"/>
    </source>
</evidence>
<dbReference type="VEuPathDB" id="FungiDB:P175DRAFT_0461156"/>
<dbReference type="AlphaFoldDB" id="A0A0F8X2S5"/>
<dbReference type="PANTHER" id="PTHR48081">
    <property type="entry name" value="AB HYDROLASE SUPERFAMILY PROTEIN C4A8.06C"/>
    <property type="match status" value="1"/>
</dbReference>
<dbReference type="InterPro" id="IPR029058">
    <property type="entry name" value="AB_hydrolase_fold"/>
</dbReference>
<dbReference type="InterPro" id="IPR050300">
    <property type="entry name" value="GDXG_lipolytic_enzyme"/>
</dbReference>
<dbReference type="GO" id="GO:0016787">
    <property type="term" value="F:hydrolase activity"/>
    <property type="evidence" value="ECO:0007669"/>
    <property type="project" value="UniProtKB-KW"/>
</dbReference>
<evidence type="ECO:0000313" key="3">
    <source>
        <dbReference type="EMBL" id="KKK23980.1"/>
    </source>
</evidence>
<dbReference type="OrthoDB" id="408631at2759"/>
<dbReference type="Gene3D" id="3.40.50.1820">
    <property type="entry name" value="alpha/beta hydrolase"/>
    <property type="match status" value="1"/>
</dbReference>